<feature type="compositionally biased region" description="Low complexity" evidence="2">
    <location>
        <begin position="37"/>
        <end position="58"/>
    </location>
</feature>
<dbReference type="EMBL" id="OZ019910">
    <property type="protein sequence ID" value="CAK9211159.1"/>
    <property type="molecule type" value="Genomic_DNA"/>
</dbReference>
<evidence type="ECO:0000313" key="4">
    <source>
        <dbReference type="Proteomes" id="UP001497512"/>
    </source>
</evidence>
<evidence type="ECO:0000256" key="2">
    <source>
        <dbReference type="SAM" id="MobiDB-lite"/>
    </source>
</evidence>
<feature type="compositionally biased region" description="Pro residues" evidence="2">
    <location>
        <begin position="27"/>
        <end position="36"/>
    </location>
</feature>
<organism evidence="3 4">
    <name type="scientific">Sphagnum troendelagicum</name>
    <dbReference type="NCBI Taxonomy" id="128251"/>
    <lineage>
        <taxon>Eukaryota</taxon>
        <taxon>Viridiplantae</taxon>
        <taxon>Streptophyta</taxon>
        <taxon>Embryophyta</taxon>
        <taxon>Bryophyta</taxon>
        <taxon>Sphagnophytina</taxon>
        <taxon>Sphagnopsida</taxon>
        <taxon>Sphagnales</taxon>
        <taxon>Sphagnaceae</taxon>
        <taxon>Sphagnum</taxon>
    </lineage>
</organism>
<evidence type="ECO:0000313" key="3">
    <source>
        <dbReference type="EMBL" id="CAK9211159.1"/>
    </source>
</evidence>
<dbReference type="InterPro" id="IPR007612">
    <property type="entry name" value="LOR"/>
</dbReference>
<comment type="similarity">
    <text evidence="1">Belongs to the LOR family.</text>
</comment>
<reference evidence="3" key="1">
    <citation type="submission" date="2024-02" db="EMBL/GenBank/DDBJ databases">
        <authorList>
            <consortium name="ELIXIR-Norway"/>
            <consortium name="Elixir Norway"/>
        </authorList>
    </citation>
    <scope>NUCLEOTIDE SEQUENCE</scope>
</reference>
<proteinExistence type="inferred from homology"/>
<dbReference type="InterPro" id="IPR025659">
    <property type="entry name" value="Tubby-like_C"/>
</dbReference>
<dbReference type="Gene3D" id="2.40.160.200">
    <property type="entry name" value="LURP1-related"/>
    <property type="match status" value="1"/>
</dbReference>
<evidence type="ECO:0008006" key="5">
    <source>
        <dbReference type="Google" id="ProtNLM"/>
    </source>
</evidence>
<dbReference type="Proteomes" id="UP001497512">
    <property type="component" value="Chromosome 18"/>
</dbReference>
<evidence type="ECO:0000256" key="1">
    <source>
        <dbReference type="ARBA" id="ARBA00005437"/>
    </source>
</evidence>
<protein>
    <recommendedName>
        <fullName evidence="5">Phospholipid scramblase</fullName>
    </recommendedName>
</protein>
<gene>
    <name evidence="3" type="ORF">CSSPTR1EN2_LOCUS10520</name>
</gene>
<sequence length="247" mass="27221">MSYYPPTKEGPDAFDQGYPPHVVNNPPGTPPPPPSQHPAQASHQGYRQQQQQPTSGSSGAVVVVAPRYCLPHAVSLAVTKQVLSFSRGDWTISDPAGNILFTVDGKVLTVRHRRYLLDAAGHKVIRMQHKIVSFHEGWHMYAGDSEQSICSVKKSSILQLRPSINVFLASNTTESVPDFTLKGNFFERNITIFCGQQAIAQVTRQITFINLLIDKDTFGVTVFPGGDHAFVIAVLVIMDAIYLHNNQ</sequence>
<dbReference type="InterPro" id="IPR038595">
    <property type="entry name" value="LOR_sf"/>
</dbReference>
<dbReference type="PANTHER" id="PTHR31087:SF85">
    <property type="entry name" value="PROTEIN LURP-ONE-RELATED 7"/>
    <property type="match status" value="1"/>
</dbReference>
<feature type="region of interest" description="Disordered" evidence="2">
    <location>
        <begin position="1"/>
        <end position="58"/>
    </location>
</feature>
<dbReference type="PANTHER" id="PTHR31087">
    <property type="match status" value="1"/>
</dbReference>
<name>A0ABP0U249_9BRYO</name>
<dbReference type="SUPFAM" id="SSF54518">
    <property type="entry name" value="Tubby C-terminal domain-like"/>
    <property type="match status" value="1"/>
</dbReference>
<accession>A0ABP0U249</accession>
<keyword evidence="4" id="KW-1185">Reference proteome</keyword>
<dbReference type="Pfam" id="PF04525">
    <property type="entry name" value="LOR"/>
    <property type="match status" value="1"/>
</dbReference>